<comment type="caution">
    <text evidence="13">The sequence shown here is derived from an EMBL/GenBank/DDBJ whole genome shotgun (WGS) entry which is preliminary data.</text>
</comment>
<proteinExistence type="inferred from homology"/>
<comment type="pathway">
    <text evidence="8">Amino-acid biosynthesis; L-methionine biosynthesis via de novo pathway; L-cystathionine from O-succinyl-L-homoserine: step 1/1.</text>
</comment>
<dbReference type="InterPro" id="IPR000277">
    <property type="entry name" value="Cys/Met-Metab_PyrdxlP-dep_enz"/>
</dbReference>
<dbReference type="OrthoDB" id="10047078at2759"/>
<evidence type="ECO:0000313" key="14">
    <source>
        <dbReference type="Proteomes" id="UP000799777"/>
    </source>
</evidence>
<dbReference type="InterPro" id="IPR051750">
    <property type="entry name" value="Trans-sulfuration_enzymes"/>
</dbReference>
<dbReference type="Gene3D" id="3.40.640.10">
    <property type="entry name" value="Type I PLP-dependent aspartate aminotransferase-like (Major domain)"/>
    <property type="match status" value="1"/>
</dbReference>
<dbReference type="GO" id="GO:0003962">
    <property type="term" value="F:cystathionine gamma-synthase activity"/>
    <property type="evidence" value="ECO:0007669"/>
    <property type="project" value="UniProtKB-EC"/>
</dbReference>
<protein>
    <recommendedName>
        <fullName evidence="10">cystathionine gamma-synthase</fullName>
        <ecNumber evidence="10">2.5.1.48</ecNumber>
    </recommendedName>
    <alternativeName>
        <fullName evidence="11">O-succinylhomoserine (thiol)-lyase</fullName>
    </alternativeName>
</protein>
<dbReference type="EC" id="2.5.1.48" evidence="10"/>
<comment type="similarity">
    <text evidence="9">Belongs to the trans-sulfuration enzymes family. MET7 subfamily.</text>
</comment>
<dbReference type="InterPro" id="IPR015421">
    <property type="entry name" value="PyrdxlP-dep_Trfase_major"/>
</dbReference>
<evidence type="ECO:0000256" key="9">
    <source>
        <dbReference type="ARBA" id="ARBA00061376"/>
    </source>
</evidence>
<dbReference type="Proteomes" id="UP000799777">
    <property type="component" value="Unassembled WGS sequence"/>
</dbReference>
<evidence type="ECO:0000256" key="5">
    <source>
        <dbReference type="ARBA" id="ARBA00023167"/>
    </source>
</evidence>
<dbReference type="PANTHER" id="PTHR42699:SF1">
    <property type="entry name" value="CYSTATHIONINE GAMMA-SYNTHASE-RELATED"/>
    <property type="match status" value="1"/>
</dbReference>
<evidence type="ECO:0000256" key="12">
    <source>
        <dbReference type="RuleBase" id="RU362118"/>
    </source>
</evidence>
<dbReference type="InterPro" id="IPR015424">
    <property type="entry name" value="PyrdxlP-dep_Trfase"/>
</dbReference>
<name>A0A9P4HHE2_9PLEO</name>
<dbReference type="InterPro" id="IPR015422">
    <property type="entry name" value="PyrdxlP-dep_Trfase_small"/>
</dbReference>
<evidence type="ECO:0000256" key="11">
    <source>
        <dbReference type="ARBA" id="ARBA00083849"/>
    </source>
</evidence>
<dbReference type="PANTHER" id="PTHR42699">
    <property type="match status" value="1"/>
</dbReference>
<dbReference type="EMBL" id="ML978167">
    <property type="protein sequence ID" value="KAF2033307.1"/>
    <property type="molecule type" value="Genomic_DNA"/>
</dbReference>
<comment type="catalytic activity">
    <reaction evidence="6">
        <text>O-succinyl-L-homoserine + L-cysteine = L,L-cystathionine + succinate + H(+)</text>
        <dbReference type="Rhea" id="RHEA:20397"/>
        <dbReference type="ChEBI" id="CHEBI:15378"/>
        <dbReference type="ChEBI" id="CHEBI:30031"/>
        <dbReference type="ChEBI" id="CHEBI:35235"/>
        <dbReference type="ChEBI" id="CHEBI:57661"/>
        <dbReference type="ChEBI" id="CHEBI:58161"/>
        <dbReference type="EC" id="2.5.1.48"/>
    </reaction>
</comment>
<keyword evidence="4 12" id="KW-0663">Pyridoxal phosphate</keyword>
<evidence type="ECO:0000256" key="10">
    <source>
        <dbReference type="ARBA" id="ARBA00066530"/>
    </source>
</evidence>
<evidence type="ECO:0000256" key="6">
    <source>
        <dbReference type="ARBA" id="ARBA00051441"/>
    </source>
</evidence>
<dbReference type="SUPFAM" id="SSF53383">
    <property type="entry name" value="PLP-dependent transferases"/>
    <property type="match status" value="1"/>
</dbReference>
<dbReference type="AlphaFoldDB" id="A0A9P4HHE2"/>
<dbReference type="GO" id="GO:0009086">
    <property type="term" value="P:methionine biosynthetic process"/>
    <property type="evidence" value="ECO:0007669"/>
    <property type="project" value="UniProtKB-KW"/>
</dbReference>
<keyword evidence="5" id="KW-0486">Methionine biosynthesis</keyword>
<keyword evidence="14" id="KW-1185">Reference proteome</keyword>
<dbReference type="Pfam" id="PF01053">
    <property type="entry name" value="Cys_Met_Meta_PP"/>
    <property type="match status" value="1"/>
</dbReference>
<accession>A0A9P4HHE2</accession>
<evidence type="ECO:0000256" key="1">
    <source>
        <dbReference type="ARBA" id="ARBA00001933"/>
    </source>
</evidence>
<dbReference type="FunFam" id="3.90.1150.10:FF:000063">
    <property type="entry name" value="Probable cystathionine gamma-synthase"/>
    <property type="match status" value="1"/>
</dbReference>
<evidence type="ECO:0000256" key="7">
    <source>
        <dbReference type="ARBA" id="ARBA00058439"/>
    </source>
</evidence>
<comment type="cofactor">
    <cofactor evidence="1 12">
        <name>pyridoxal 5'-phosphate</name>
        <dbReference type="ChEBI" id="CHEBI:597326"/>
    </cofactor>
</comment>
<evidence type="ECO:0000256" key="4">
    <source>
        <dbReference type="ARBA" id="ARBA00022898"/>
    </source>
</evidence>
<keyword evidence="3" id="KW-0808">Transferase</keyword>
<evidence type="ECO:0000256" key="3">
    <source>
        <dbReference type="ARBA" id="ARBA00022679"/>
    </source>
</evidence>
<dbReference type="GO" id="GO:0030170">
    <property type="term" value="F:pyridoxal phosphate binding"/>
    <property type="evidence" value="ECO:0007669"/>
    <property type="project" value="InterPro"/>
</dbReference>
<gene>
    <name evidence="13" type="ORF">EK21DRAFT_109104</name>
</gene>
<evidence type="ECO:0000256" key="8">
    <source>
        <dbReference type="ARBA" id="ARBA00060510"/>
    </source>
</evidence>
<evidence type="ECO:0000313" key="13">
    <source>
        <dbReference type="EMBL" id="KAF2033307.1"/>
    </source>
</evidence>
<keyword evidence="2" id="KW-0028">Amino-acid biosynthesis</keyword>
<evidence type="ECO:0000256" key="2">
    <source>
        <dbReference type="ARBA" id="ARBA00022605"/>
    </source>
</evidence>
<dbReference type="FunFam" id="3.40.640.10:FF:000111">
    <property type="entry name" value="Cystathionine gamma-synthase"/>
    <property type="match status" value="1"/>
</dbReference>
<dbReference type="GO" id="GO:0019346">
    <property type="term" value="P:transsulfuration"/>
    <property type="evidence" value="ECO:0007669"/>
    <property type="project" value="InterPro"/>
</dbReference>
<dbReference type="Gene3D" id="3.90.1150.10">
    <property type="entry name" value="Aspartate Aminotransferase, domain 1"/>
    <property type="match status" value="1"/>
</dbReference>
<organism evidence="13 14">
    <name type="scientific">Setomelanomma holmii</name>
    <dbReference type="NCBI Taxonomy" id="210430"/>
    <lineage>
        <taxon>Eukaryota</taxon>
        <taxon>Fungi</taxon>
        <taxon>Dikarya</taxon>
        <taxon>Ascomycota</taxon>
        <taxon>Pezizomycotina</taxon>
        <taxon>Dothideomycetes</taxon>
        <taxon>Pleosporomycetidae</taxon>
        <taxon>Pleosporales</taxon>
        <taxon>Pleosporineae</taxon>
        <taxon>Phaeosphaeriaceae</taxon>
        <taxon>Setomelanomma</taxon>
    </lineage>
</organism>
<sequence>MSPMVLENDVEVGESLPPATEHAVSVSLPTWRANVGYEEGEEWVISKMKTGYPRFFIHKQIQAFAAAIAEKHGRPEESAMLFPTHAIASRCRDFFIRLAPDAQVRIVDLVPAAAKARSEELLMISPQVSAVLFPQDRFSIAKQFWQHSGDGVSSRRAEYCHHLFRQGLLIEPSSLDQSPRVCKGPRRYQKKTSIDLDSLQSSANGEVQDPDQFVEERFGRNLDLSMTKNAKLAVRRRIAGSLTADVGLTEALSLDSDKTRTRHVADFSEDDVYLYPTGMSAIFNTHRNLLKAKGQRRAIVYGFPYIDTLKITEKFGPGSLFYGFGSEEELDDLEKRLQSGERYMALFTEFPTNPLLRSPNLERIRNLADKYDLCVVVDETVGNFINVNVLPFADVVVSSLTKVFSGDSNVMGGGLVLNPKAKSYQHLKQIWNDDYVDNHWCEDGIFLERNSRDFVSRIDRIGINAEAIVDVLSAHPRVKQVNYPKTSPTRHNYDKCRNPNGGYGGLLSATFYRREDAIAFFDNLDTVKGPSLGTNFTLSSPYVILAHYAELDWCASWGVEADLIRFSVGLEDTAKLVETFKHALEAIPPH</sequence>
<comment type="function">
    <text evidence="7">Catalyzes the formation of L-cystathionine from O-succinyl-L-homoserine (OSHS) and L-cysteine, via a gamma-replacement reaction. In the absence of thiol, catalyzes gamma-elimination to form 2-oxobutanoate, succinate and ammonia.</text>
</comment>
<reference evidence="13" key="1">
    <citation type="journal article" date="2020" name="Stud. Mycol.">
        <title>101 Dothideomycetes genomes: a test case for predicting lifestyles and emergence of pathogens.</title>
        <authorList>
            <person name="Haridas S."/>
            <person name="Albert R."/>
            <person name="Binder M."/>
            <person name="Bloem J."/>
            <person name="Labutti K."/>
            <person name="Salamov A."/>
            <person name="Andreopoulos B."/>
            <person name="Baker S."/>
            <person name="Barry K."/>
            <person name="Bills G."/>
            <person name="Bluhm B."/>
            <person name="Cannon C."/>
            <person name="Castanera R."/>
            <person name="Culley D."/>
            <person name="Daum C."/>
            <person name="Ezra D."/>
            <person name="Gonzalez J."/>
            <person name="Henrissat B."/>
            <person name="Kuo A."/>
            <person name="Liang C."/>
            <person name="Lipzen A."/>
            <person name="Lutzoni F."/>
            <person name="Magnuson J."/>
            <person name="Mondo S."/>
            <person name="Nolan M."/>
            <person name="Ohm R."/>
            <person name="Pangilinan J."/>
            <person name="Park H.-J."/>
            <person name="Ramirez L."/>
            <person name="Alfaro M."/>
            <person name="Sun H."/>
            <person name="Tritt A."/>
            <person name="Yoshinaga Y."/>
            <person name="Zwiers L.-H."/>
            <person name="Turgeon B."/>
            <person name="Goodwin S."/>
            <person name="Spatafora J."/>
            <person name="Crous P."/>
            <person name="Grigoriev I."/>
        </authorList>
    </citation>
    <scope>NUCLEOTIDE SEQUENCE</scope>
    <source>
        <strain evidence="13">CBS 110217</strain>
    </source>
</reference>